<dbReference type="EMBL" id="NDXJ01000001">
    <property type="protein sequence ID" value="OSP90536.1"/>
    <property type="molecule type" value="Genomic_DNA"/>
</dbReference>
<dbReference type="Proteomes" id="UP000193588">
    <property type="component" value="Unassembled WGS sequence"/>
</dbReference>
<accession>A0A1X4JP35</accession>
<protein>
    <submittedName>
        <fullName evidence="1">Uncharacterized protein</fullName>
    </submittedName>
</protein>
<dbReference type="OrthoDB" id="2300474at2"/>
<reference evidence="1 2" key="1">
    <citation type="submission" date="2017-04" db="EMBL/GenBank/DDBJ databases">
        <title>The genome sequence of Weissella cibaria isolated from wild Drosophila.</title>
        <authorList>
            <person name="Ricks N.J."/>
            <person name="Carroll C."/>
            <person name="Walters A."/>
            <person name="Newell P.D."/>
            <person name="Chaston J.M."/>
        </authorList>
    </citation>
    <scope>NUCLEOTIDE SEQUENCE [LARGE SCALE GENOMIC DNA]</scope>
    <source>
        <strain evidence="1 2">DmW_103</strain>
    </source>
</reference>
<dbReference type="AlphaFoldDB" id="A0A1X4JP35"/>
<evidence type="ECO:0000313" key="1">
    <source>
        <dbReference type="EMBL" id="OSP90536.1"/>
    </source>
</evidence>
<dbReference type="RefSeq" id="WP_085636788.1">
    <property type="nucleotide sequence ID" value="NZ_CABJFA010000007.1"/>
</dbReference>
<evidence type="ECO:0000313" key="2">
    <source>
        <dbReference type="Proteomes" id="UP000193588"/>
    </source>
</evidence>
<organism evidence="1 2">
    <name type="scientific">Weissella cibaria</name>
    <dbReference type="NCBI Taxonomy" id="137591"/>
    <lineage>
        <taxon>Bacteria</taxon>
        <taxon>Bacillati</taxon>
        <taxon>Bacillota</taxon>
        <taxon>Bacilli</taxon>
        <taxon>Lactobacillales</taxon>
        <taxon>Lactobacillaceae</taxon>
        <taxon>Weissella</taxon>
    </lineage>
</organism>
<name>A0A1X4JP35_9LACO</name>
<comment type="caution">
    <text evidence="1">The sequence shown here is derived from an EMBL/GenBank/DDBJ whole genome shotgun (WGS) entry which is preliminary data.</text>
</comment>
<sequence>MTDLINYLLFIAIRNDIKVVFSEDLDTYTPDLSVPSQRKVIINRNSNNNVSVAFRLAHELSHILFGSVEQNRVYAFSIGATKSSERIAHEQAMHIIAKYVFQDTPVEYRNYINFMESLGLPSYFEDMAREAVMQA</sequence>
<gene>
    <name evidence="1" type="ORF">B9D04_00045</name>
</gene>
<proteinExistence type="predicted"/>